<dbReference type="InterPro" id="IPR001424">
    <property type="entry name" value="SOD_Cu_Zn_dom"/>
</dbReference>
<evidence type="ECO:0000256" key="1">
    <source>
        <dbReference type="ARBA" id="ARBA00010457"/>
    </source>
</evidence>
<feature type="domain" description="Superoxide dismutase copper/zinc binding" evidence="3">
    <location>
        <begin position="77"/>
        <end position="128"/>
    </location>
</feature>
<dbReference type="EMBL" id="JBHMCR010000006">
    <property type="protein sequence ID" value="MFB9520939.1"/>
    <property type="molecule type" value="Genomic_DNA"/>
</dbReference>
<feature type="chain" id="PRO_5045729789" evidence="2">
    <location>
        <begin position="30"/>
        <end position="196"/>
    </location>
</feature>
<protein>
    <submittedName>
        <fullName evidence="4">Superoxide dismutase family protein</fullName>
    </submittedName>
</protein>
<comment type="caution">
    <text evidence="4">The sequence shown here is derived from an EMBL/GenBank/DDBJ whole genome shotgun (WGS) entry which is preliminary data.</text>
</comment>
<name>A0ABV5PCK5_STRCM</name>
<evidence type="ECO:0000313" key="5">
    <source>
        <dbReference type="Proteomes" id="UP001589718"/>
    </source>
</evidence>
<dbReference type="Proteomes" id="UP001589718">
    <property type="component" value="Unassembled WGS sequence"/>
</dbReference>
<evidence type="ECO:0000259" key="3">
    <source>
        <dbReference type="Pfam" id="PF00080"/>
    </source>
</evidence>
<dbReference type="RefSeq" id="WP_345223293.1">
    <property type="nucleotide sequence ID" value="NZ_BAAAXE010000013.1"/>
</dbReference>
<comment type="similarity">
    <text evidence="1">Belongs to the Cu-Zn superoxide dismutase family.</text>
</comment>
<keyword evidence="5" id="KW-1185">Reference proteome</keyword>
<organism evidence="4 5">
    <name type="scientific">Streptomyces cremeus</name>
    <dbReference type="NCBI Taxonomy" id="66881"/>
    <lineage>
        <taxon>Bacteria</taxon>
        <taxon>Bacillati</taxon>
        <taxon>Actinomycetota</taxon>
        <taxon>Actinomycetes</taxon>
        <taxon>Kitasatosporales</taxon>
        <taxon>Streptomycetaceae</taxon>
        <taxon>Streptomyces</taxon>
    </lineage>
</organism>
<gene>
    <name evidence="4" type="ORF">ACFFTU_13345</name>
</gene>
<evidence type="ECO:0000313" key="4">
    <source>
        <dbReference type="EMBL" id="MFB9520939.1"/>
    </source>
</evidence>
<feature type="signal peptide" evidence="2">
    <location>
        <begin position="1"/>
        <end position="29"/>
    </location>
</feature>
<dbReference type="Gene3D" id="2.60.40.200">
    <property type="entry name" value="Superoxide dismutase, copper/zinc binding domain"/>
    <property type="match status" value="1"/>
</dbReference>
<accession>A0ABV5PCK5</accession>
<evidence type="ECO:0000256" key="2">
    <source>
        <dbReference type="SAM" id="SignalP"/>
    </source>
</evidence>
<proteinExistence type="inferred from homology"/>
<dbReference type="InterPro" id="IPR036423">
    <property type="entry name" value="SOD-like_Cu/Zn_dom_sf"/>
</dbReference>
<dbReference type="SUPFAM" id="SSF49329">
    <property type="entry name" value="Cu,Zn superoxide dismutase-like"/>
    <property type="match status" value="1"/>
</dbReference>
<dbReference type="Pfam" id="PF00080">
    <property type="entry name" value="Sod_Cu"/>
    <property type="match status" value="1"/>
</dbReference>
<keyword evidence="2" id="KW-0732">Signal</keyword>
<sequence length="196" mass="20256">MTGRSPARKHAVRIVGGAAALLLAGPAAAAYAEDGSAGRGGDGRGLTVDGRFAPASASVPPGAVSYDAELVPAGSRIRVEQRSGAKGTTVTLKVRGLKPGHAFGVHVHEKPCGVDPQAAGAHYQHVKDPKLVNPDNEVWLDLTTDRNGDAWTSSHHSWGLPEGAANSVVLHREQSGAGERVGCFTVPFGDFRTGVK</sequence>
<reference evidence="4 5" key="1">
    <citation type="submission" date="2024-09" db="EMBL/GenBank/DDBJ databases">
        <authorList>
            <person name="Sun Q."/>
            <person name="Mori K."/>
        </authorList>
    </citation>
    <scope>NUCLEOTIDE SEQUENCE [LARGE SCALE GENOMIC DNA]</scope>
    <source>
        <strain evidence="4 5">JCM 4362</strain>
    </source>
</reference>